<keyword evidence="4 12" id="KW-0547">Nucleotide-binding</keyword>
<protein>
    <recommendedName>
        <fullName evidence="12">Replication restart protein PriA</fullName>
    </recommendedName>
    <alternativeName>
        <fullName evidence="12">ATP-dependent DNA helicase PriA</fullName>
        <ecNumber evidence="12">5.6.2.4</ecNumber>
    </alternativeName>
    <alternativeName>
        <fullName evidence="12">DNA 3'-5' helicase PriA</fullName>
    </alternativeName>
</protein>
<keyword evidence="2 12" id="KW-0235">DNA replication</keyword>
<keyword evidence="7 12" id="KW-0862">Zinc</keyword>
<dbReference type="CDD" id="cd17929">
    <property type="entry name" value="DEXHc_priA"/>
    <property type="match status" value="1"/>
</dbReference>
<dbReference type="InterPro" id="IPR014001">
    <property type="entry name" value="Helicase_ATP-bd"/>
</dbReference>
<evidence type="ECO:0000256" key="7">
    <source>
        <dbReference type="ARBA" id="ARBA00022833"/>
    </source>
</evidence>
<gene>
    <name evidence="12" type="primary">priA</name>
    <name evidence="15" type="ORF">ENJ12_10245</name>
</gene>
<sequence>MTMILRIALPAPVYGLFDYLPVKNAATPALQPGQRLLVPFGRSERCGILIEVTDHTSIAQNRLRAVRAVLDEAPLMDREHLDYLRWVAGYYHHPVGEVLLSALPVRLRKGKKPLLSRPDRVRLLDDDPQTLAVLQRRAPRQWQVMNWLESLGGQASMGDLRRQFDSVHGVLRALQNKGLITLDTATSQADPPQQPDFTLEDEQNRAIAAVSAGLGRYGAFLLDGVTGSGKTEVYLRLAQQVLTRGQNVLLLVPEIALTPQLISRLEKRLPGPLAVLHSGRSDREREQAWLMASRGQARVVLGTRSAVLAPLPDLGLVLVDEEHDSSYKQQEGFRYSARDMALVRARRAGCPVVLGSATPSLESLKNAMEDRYTWLRLTRRAGKARQPRMQLLDIRNQRLQGGLSPPLLQALEETLSQGQQAMVFLNRRGYAPVLTCYSCGWLSDCPRCDARQTVHYRQRKLICHHCGNERPLPDHCPSCGSPELHPLGQGTEQLEQVLQQQYPDHPLVRIDRDATSTKGSLDQLLKQAREGRASLLVGTQMLAKGHHFPGVSLVAMVDVDGGLFGADFRAAERMAQLIIQVAGRAGRGAHPGQVLMQTRFPDHPLLQTLVNEDYAAFAREALRERAQAELPPCSYQVLIRASASKAETAETFLQQSVTLIEELGEREIQVWGPVPAPMQKRAGKFRSHLLLQSGDRQQLQRFLGAFIPALSTLPDATRVRWSVDVDPQDLY</sequence>
<feature type="binding site" evidence="12">
    <location>
        <position position="448"/>
    </location>
    <ligand>
        <name>Zn(2+)</name>
        <dbReference type="ChEBI" id="CHEBI:29105"/>
        <label>2</label>
    </ligand>
</feature>
<dbReference type="GO" id="GO:0008270">
    <property type="term" value="F:zinc ion binding"/>
    <property type="evidence" value="ECO:0007669"/>
    <property type="project" value="UniProtKB-UniRule"/>
</dbReference>
<evidence type="ECO:0000256" key="12">
    <source>
        <dbReference type="HAMAP-Rule" id="MF_00983"/>
    </source>
</evidence>
<keyword evidence="5 12" id="KW-0378">Hydrolase</keyword>
<dbReference type="CDD" id="cd18804">
    <property type="entry name" value="SF2_C_priA"/>
    <property type="match status" value="1"/>
</dbReference>
<dbReference type="GO" id="GO:0043138">
    <property type="term" value="F:3'-5' DNA helicase activity"/>
    <property type="evidence" value="ECO:0007669"/>
    <property type="project" value="UniProtKB-EC"/>
</dbReference>
<dbReference type="Pfam" id="PF00270">
    <property type="entry name" value="DEAD"/>
    <property type="match status" value="1"/>
</dbReference>
<feature type="binding site" evidence="12">
    <location>
        <position position="463"/>
    </location>
    <ligand>
        <name>Zn(2+)</name>
        <dbReference type="ChEBI" id="CHEBI:29105"/>
        <label>2</label>
    </ligand>
</feature>
<evidence type="ECO:0000256" key="9">
    <source>
        <dbReference type="ARBA" id="ARBA00023125"/>
    </source>
</evidence>
<dbReference type="PANTHER" id="PTHR30580">
    <property type="entry name" value="PRIMOSOMAL PROTEIN N"/>
    <property type="match status" value="1"/>
</dbReference>
<feature type="domain" description="Helicase C-terminal" evidence="14">
    <location>
        <begin position="449"/>
        <end position="638"/>
    </location>
</feature>
<feature type="binding site" evidence="12">
    <location>
        <position position="445"/>
    </location>
    <ligand>
        <name>Zn(2+)</name>
        <dbReference type="ChEBI" id="CHEBI:29105"/>
        <label>2</label>
    </ligand>
</feature>
<accession>A0A831RWT5</accession>
<keyword evidence="8 12" id="KW-0067">ATP-binding</keyword>
<evidence type="ECO:0000256" key="2">
    <source>
        <dbReference type="ARBA" id="ARBA00022705"/>
    </source>
</evidence>
<evidence type="ECO:0000256" key="6">
    <source>
        <dbReference type="ARBA" id="ARBA00022806"/>
    </source>
</evidence>
<keyword evidence="3 12" id="KW-0479">Metal-binding</keyword>
<dbReference type="InterPro" id="IPR041236">
    <property type="entry name" value="PriA_C"/>
</dbReference>
<feature type="binding site" evidence="12">
    <location>
        <position position="439"/>
    </location>
    <ligand>
        <name>Zn(2+)</name>
        <dbReference type="ChEBI" id="CHEBI:29105"/>
        <label>1</label>
    </ligand>
</feature>
<comment type="catalytic activity">
    <reaction evidence="12">
        <text>Couples ATP hydrolysis with the unwinding of duplex DNA by translocating in the 3'-5' direction.</text>
        <dbReference type="EC" id="5.6.2.4"/>
    </reaction>
</comment>
<dbReference type="InterPro" id="IPR040498">
    <property type="entry name" value="PriA_CRR"/>
</dbReference>
<comment type="caution">
    <text evidence="15">The sequence shown here is derived from an EMBL/GenBank/DDBJ whole genome shotgun (WGS) entry which is preliminary data.</text>
</comment>
<dbReference type="FunFam" id="3.40.50.300:FF:000489">
    <property type="entry name" value="Primosome assembly protein PriA"/>
    <property type="match status" value="1"/>
</dbReference>
<dbReference type="PROSITE" id="PS51192">
    <property type="entry name" value="HELICASE_ATP_BIND_1"/>
    <property type="match status" value="1"/>
</dbReference>
<dbReference type="GO" id="GO:0005524">
    <property type="term" value="F:ATP binding"/>
    <property type="evidence" value="ECO:0007669"/>
    <property type="project" value="UniProtKB-UniRule"/>
</dbReference>
<dbReference type="InterPro" id="IPR005259">
    <property type="entry name" value="PriA"/>
</dbReference>
<evidence type="ECO:0000256" key="4">
    <source>
        <dbReference type="ARBA" id="ARBA00022741"/>
    </source>
</evidence>
<dbReference type="GO" id="GO:0016787">
    <property type="term" value="F:hydrolase activity"/>
    <property type="evidence" value="ECO:0007669"/>
    <property type="project" value="UniProtKB-KW"/>
</dbReference>
<dbReference type="Pfam" id="PF17764">
    <property type="entry name" value="PriA_3primeBD"/>
    <property type="match status" value="1"/>
</dbReference>
<dbReference type="Pfam" id="PF00271">
    <property type="entry name" value="Helicase_C"/>
    <property type="match status" value="1"/>
</dbReference>
<feature type="binding site" evidence="12">
    <location>
        <position position="479"/>
    </location>
    <ligand>
        <name>Zn(2+)</name>
        <dbReference type="ChEBI" id="CHEBI:29105"/>
        <label>1</label>
    </ligand>
</feature>
<keyword evidence="6 12" id="KW-0347">Helicase</keyword>
<dbReference type="SUPFAM" id="SSF52540">
    <property type="entry name" value="P-loop containing nucleoside triphosphate hydrolases"/>
    <property type="match status" value="2"/>
</dbReference>
<comment type="similarity">
    <text evidence="12">Belongs to the helicase family. PriA subfamily.</text>
</comment>
<dbReference type="GO" id="GO:0006270">
    <property type="term" value="P:DNA replication initiation"/>
    <property type="evidence" value="ECO:0007669"/>
    <property type="project" value="TreeGrafter"/>
</dbReference>
<keyword evidence="9 12" id="KW-0238">DNA-binding</keyword>
<dbReference type="InterPro" id="IPR011545">
    <property type="entry name" value="DEAD/DEAH_box_helicase_dom"/>
</dbReference>
<dbReference type="FunFam" id="3.40.1440.60:FF:000001">
    <property type="entry name" value="Primosomal protein N"/>
    <property type="match status" value="1"/>
</dbReference>
<comment type="function">
    <text evidence="12">Initiates the restart of stalled replication forks, which reloads the replicative helicase on sites other than the origin of replication. Recognizes and binds to abandoned replication forks and remodels them to uncover a helicase loading site. Promotes assembly of the primosome at these replication forks.</text>
</comment>
<dbReference type="GO" id="GO:0006310">
    <property type="term" value="P:DNA recombination"/>
    <property type="evidence" value="ECO:0007669"/>
    <property type="project" value="InterPro"/>
</dbReference>
<dbReference type="GO" id="GO:1990077">
    <property type="term" value="C:primosome complex"/>
    <property type="evidence" value="ECO:0007669"/>
    <property type="project" value="UniProtKB-UniRule"/>
</dbReference>
<dbReference type="InterPro" id="IPR027417">
    <property type="entry name" value="P-loop_NTPase"/>
</dbReference>
<comment type="catalytic activity">
    <reaction evidence="11 12">
        <text>ATP + H2O = ADP + phosphate + H(+)</text>
        <dbReference type="Rhea" id="RHEA:13065"/>
        <dbReference type="ChEBI" id="CHEBI:15377"/>
        <dbReference type="ChEBI" id="CHEBI:15378"/>
        <dbReference type="ChEBI" id="CHEBI:30616"/>
        <dbReference type="ChEBI" id="CHEBI:43474"/>
        <dbReference type="ChEBI" id="CHEBI:456216"/>
        <dbReference type="EC" id="5.6.2.4"/>
    </reaction>
</comment>
<keyword evidence="10 12" id="KW-0413">Isomerase</keyword>
<dbReference type="EMBL" id="DRLF01000350">
    <property type="protein sequence ID" value="HEC07224.1"/>
    <property type="molecule type" value="Genomic_DNA"/>
</dbReference>
<evidence type="ECO:0000256" key="10">
    <source>
        <dbReference type="ARBA" id="ARBA00023235"/>
    </source>
</evidence>
<dbReference type="GO" id="GO:0006302">
    <property type="term" value="P:double-strand break repair"/>
    <property type="evidence" value="ECO:0007669"/>
    <property type="project" value="InterPro"/>
</dbReference>
<reference evidence="15" key="1">
    <citation type="journal article" date="2020" name="mSystems">
        <title>Genome- and Community-Level Interaction Insights into Carbon Utilization and Element Cycling Functions of Hydrothermarchaeota in Hydrothermal Sediment.</title>
        <authorList>
            <person name="Zhou Z."/>
            <person name="Liu Y."/>
            <person name="Xu W."/>
            <person name="Pan J."/>
            <person name="Luo Z.H."/>
            <person name="Li M."/>
        </authorList>
    </citation>
    <scope>NUCLEOTIDE SEQUENCE [LARGE SCALE GENOMIC DNA]</scope>
    <source>
        <strain evidence="15">HyVt-458</strain>
    </source>
</reference>
<evidence type="ECO:0000256" key="5">
    <source>
        <dbReference type="ARBA" id="ARBA00022801"/>
    </source>
</evidence>
<dbReference type="InterPro" id="IPR001650">
    <property type="entry name" value="Helicase_C-like"/>
</dbReference>
<comment type="subunit">
    <text evidence="12">Component of the replication restart primosome.</text>
</comment>
<dbReference type="Proteomes" id="UP000886339">
    <property type="component" value="Unassembled WGS sequence"/>
</dbReference>
<dbReference type="HAMAP" id="MF_00983">
    <property type="entry name" value="PriA"/>
    <property type="match status" value="1"/>
</dbReference>
<name>A0A831RWT5_9GAMM</name>
<dbReference type="AlphaFoldDB" id="A0A831RWT5"/>
<evidence type="ECO:0000313" key="15">
    <source>
        <dbReference type="EMBL" id="HEC07224.1"/>
    </source>
</evidence>
<dbReference type="SMART" id="SM00490">
    <property type="entry name" value="HELICc"/>
    <property type="match status" value="1"/>
</dbReference>
<evidence type="ECO:0000256" key="3">
    <source>
        <dbReference type="ARBA" id="ARBA00022723"/>
    </source>
</evidence>
<feature type="binding site" evidence="12">
    <location>
        <position position="476"/>
    </location>
    <ligand>
        <name>Zn(2+)</name>
        <dbReference type="ChEBI" id="CHEBI:29105"/>
        <label>1</label>
    </ligand>
</feature>
<organism evidence="15">
    <name type="scientific">Thiolapillus brandeum</name>
    <dbReference type="NCBI Taxonomy" id="1076588"/>
    <lineage>
        <taxon>Bacteria</taxon>
        <taxon>Pseudomonadati</taxon>
        <taxon>Pseudomonadota</taxon>
        <taxon>Gammaproteobacteria</taxon>
        <taxon>Chromatiales</taxon>
        <taxon>Sedimenticolaceae</taxon>
        <taxon>Thiolapillus</taxon>
    </lineage>
</organism>
<dbReference type="NCBIfam" id="NF004065">
    <property type="entry name" value="PRK05580.1-1"/>
    <property type="match status" value="1"/>
</dbReference>
<feature type="binding site" evidence="12">
    <location>
        <position position="466"/>
    </location>
    <ligand>
        <name>Zn(2+)</name>
        <dbReference type="ChEBI" id="CHEBI:29105"/>
        <label>2</label>
    </ligand>
</feature>
<dbReference type="Gene3D" id="3.40.1440.60">
    <property type="entry name" value="PriA, 3(prime) DNA-binding domain"/>
    <property type="match status" value="1"/>
</dbReference>
<dbReference type="SMART" id="SM00487">
    <property type="entry name" value="DEXDc"/>
    <property type="match status" value="1"/>
</dbReference>
<dbReference type="NCBIfam" id="NF004067">
    <property type="entry name" value="PRK05580.1-4"/>
    <property type="match status" value="1"/>
</dbReference>
<feature type="domain" description="Helicase ATP-binding" evidence="13">
    <location>
        <begin position="211"/>
        <end position="377"/>
    </location>
</feature>
<dbReference type="EC" id="5.6.2.4" evidence="12"/>
<dbReference type="InterPro" id="IPR041222">
    <property type="entry name" value="PriA_3primeBD"/>
</dbReference>
<evidence type="ECO:0000256" key="8">
    <source>
        <dbReference type="ARBA" id="ARBA00022840"/>
    </source>
</evidence>
<dbReference type="InterPro" id="IPR042115">
    <property type="entry name" value="PriA_3primeBD_sf"/>
</dbReference>
<dbReference type="Pfam" id="PF18319">
    <property type="entry name" value="Zn_ribbon_PriA"/>
    <property type="match status" value="1"/>
</dbReference>
<evidence type="ECO:0000256" key="1">
    <source>
        <dbReference type="ARBA" id="ARBA00022515"/>
    </source>
</evidence>
<keyword evidence="1 12" id="KW-0639">Primosome</keyword>
<evidence type="ECO:0000259" key="13">
    <source>
        <dbReference type="PROSITE" id="PS51192"/>
    </source>
</evidence>
<proteinExistence type="inferred from homology"/>
<dbReference type="PROSITE" id="PS51194">
    <property type="entry name" value="HELICASE_CTER"/>
    <property type="match status" value="1"/>
</dbReference>
<dbReference type="GO" id="GO:0006269">
    <property type="term" value="P:DNA replication, synthesis of primer"/>
    <property type="evidence" value="ECO:0007669"/>
    <property type="project" value="UniProtKB-KW"/>
</dbReference>
<dbReference type="PANTHER" id="PTHR30580:SF0">
    <property type="entry name" value="PRIMOSOMAL PROTEIN N"/>
    <property type="match status" value="1"/>
</dbReference>
<dbReference type="NCBIfam" id="TIGR00595">
    <property type="entry name" value="priA"/>
    <property type="match status" value="1"/>
</dbReference>
<dbReference type="Pfam" id="PF18074">
    <property type="entry name" value="PriA_C"/>
    <property type="match status" value="1"/>
</dbReference>
<evidence type="ECO:0000259" key="14">
    <source>
        <dbReference type="PROSITE" id="PS51194"/>
    </source>
</evidence>
<feature type="binding site" evidence="12">
    <location>
        <position position="436"/>
    </location>
    <ligand>
        <name>Zn(2+)</name>
        <dbReference type="ChEBI" id="CHEBI:29105"/>
        <label>1</label>
    </ligand>
</feature>
<comment type="cofactor">
    <cofactor evidence="12">
        <name>Zn(2+)</name>
        <dbReference type="ChEBI" id="CHEBI:29105"/>
    </cofactor>
    <text evidence="12">Binds 2 zinc ions per subunit.</text>
</comment>
<evidence type="ECO:0000256" key="11">
    <source>
        <dbReference type="ARBA" id="ARBA00048988"/>
    </source>
</evidence>
<dbReference type="Gene3D" id="3.40.50.300">
    <property type="entry name" value="P-loop containing nucleotide triphosphate hydrolases"/>
    <property type="match status" value="2"/>
</dbReference>
<dbReference type="GO" id="GO:0003677">
    <property type="term" value="F:DNA binding"/>
    <property type="evidence" value="ECO:0007669"/>
    <property type="project" value="UniProtKB-UniRule"/>
</dbReference>